<feature type="transmembrane region" description="Helical" evidence="2">
    <location>
        <begin position="73"/>
        <end position="92"/>
    </location>
</feature>
<name>A0A0D9XUJ1_9ORYZ</name>
<feature type="transmembrane region" description="Helical" evidence="2">
    <location>
        <begin position="98"/>
        <end position="119"/>
    </location>
</feature>
<dbReference type="AlphaFoldDB" id="A0A0D9XUJ1"/>
<evidence type="ECO:0000256" key="2">
    <source>
        <dbReference type="SAM" id="Phobius"/>
    </source>
</evidence>
<dbReference type="STRING" id="77586.A0A0D9XUJ1"/>
<evidence type="ECO:0000313" key="3">
    <source>
        <dbReference type="EnsemblPlants" id="LPERR11G17170.1"/>
    </source>
</evidence>
<evidence type="ECO:0000256" key="1">
    <source>
        <dbReference type="SAM" id="MobiDB-lite"/>
    </source>
</evidence>
<accession>A0A0D9XUJ1</accession>
<feature type="region of interest" description="Disordered" evidence="1">
    <location>
        <begin position="37"/>
        <end position="56"/>
    </location>
</feature>
<dbReference type="Gramene" id="LPERR11G17170.1">
    <property type="protein sequence ID" value="LPERR11G17170.1"/>
    <property type="gene ID" value="LPERR11G17170"/>
</dbReference>
<feature type="compositionally biased region" description="Basic residues" evidence="1">
    <location>
        <begin position="42"/>
        <end position="51"/>
    </location>
</feature>
<organism evidence="3 4">
    <name type="scientific">Leersia perrieri</name>
    <dbReference type="NCBI Taxonomy" id="77586"/>
    <lineage>
        <taxon>Eukaryota</taxon>
        <taxon>Viridiplantae</taxon>
        <taxon>Streptophyta</taxon>
        <taxon>Embryophyta</taxon>
        <taxon>Tracheophyta</taxon>
        <taxon>Spermatophyta</taxon>
        <taxon>Magnoliopsida</taxon>
        <taxon>Liliopsida</taxon>
        <taxon>Poales</taxon>
        <taxon>Poaceae</taxon>
        <taxon>BOP clade</taxon>
        <taxon>Oryzoideae</taxon>
        <taxon>Oryzeae</taxon>
        <taxon>Oryzinae</taxon>
        <taxon>Leersia</taxon>
    </lineage>
</organism>
<protein>
    <submittedName>
        <fullName evidence="3">Uncharacterized protein</fullName>
    </submittedName>
</protein>
<sequence>MRGRLDRRRAAPCSRPSPTRPPKPTFAHAIAMTASGGNCSSGRRRRVRHRRDSAVQPASFQEGRHLISSNTSVLAVAVVKTCFILVATLLSYRVASTASAAAAVASVMAFVAAFSVGLGPTTRRRTPRRGGDAGMPLWLRVAR</sequence>
<reference evidence="3 4" key="1">
    <citation type="submission" date="2012-08" db="EMBL/GenBank/DDBJ databases">
        <title>Oryza genome evolution.</title>
        <authorList>
            <person name="Wing R.A."/>
        </authorList>
    </citation>
    <scope>NUCLEOTIDE SEQUENCE</scope>
</reference>
<reference evidence="4" key="2">
    <citation type="submission" date="2013-12" db="EMBL/GenBank/DDBJ databases">
        <authorList>
            <person name="Yu Y."/>
            <person name="Lee S."/>
            <person name="de Baynast K."/>
            <person name="Wissotski M."/>
            <person name="Liu L."/>
            <person name="Talag J."/>
            <person name="Goicoechea J."/>
            <person name="Angelova A."/>
            <person name="Jetty R."/>
            <person name="Kudrna D."/>
            <person name="Golser W."/>
            <person name="Rivera L."/>
            <person name="Zhang J."/>
            <person name="Wing R."/>
        </authorList>
    </citation>
    <scope>NUCLEOTIDE SEQUENCE</scope>
</reference>
<keyword evidence="2" id="KW-0812">Transmembrane</keyword>
<keyword evidence="2" id="KW-1133">Transmembrane helix</keyword>
<proteinExistence type="predicted"/>
<evidence type="ECO:0000313" key="4">
    <source>
        <dbReference type="Proteomes" id="UP000032180"/>
    </source>
</evidence>
<feature type="region of interest" description="Disordered" evidence="1">
    <location>
        <begin position="1"/>
        <end position="25"/>
    </location>
</feature>
<dbReference type="HOGENOM" id="CLU_1808983_0_0_1"/>
<keyword evidence="4" id="KW-1185">Reference proteome</keyword>
<keyword evidence="2" id="KW-0472">Membrane</keyword>
<dbReference type="EnsemblPlants" id="LPERR11G17170.1">
    <property type="protein sequence ID" value="LPERR11G17170.1"/>
    <property type="gene ID" value="LPERR11G17170"/>
</dbReference>
<reference evidence="3" key="3">
    <citation type="submission" date="2015-04" db="UniProtKB">
        <authorList>
            <consortium name="EnsemblPlants"/>
        </authorList>
    </citation>
    <scope>IDENTIFICATION</scope>
</reference>
<dbReference type="Proteomes" id="UP000032180">
    <property type="component" value="Chromosome 11"/>
</dbReference>